<keyword evidence="1" id="KW-0472">Membrane</keyword>
<organism evidence="2">
    <name type="scientific">viral metagenome</name>
    <dbReference type="NCBI Taxonomy" id="1070528"/>
    <lineage>
        <taxon>unclassified sequences</taxon>
        <taxon>metagenomes</taxon>
        <taxon>organismal metagenomes</taxon>
    </lineage>
</organism>
<reference evidence="2" key="1">
    <citation type="journal article" date="2020" name="Nature">
        <title>Giant virus diversity and host interactions through global metagenomics.</title>
        <authorList>
            <person name="Schulz F."/>
            <person name="Roux S."/>
            <person name="Paez-Espino D."/>
            <person name="Jungbluth S."/>
            <person name="Walsh D.A."/>
            <person name="Denef V.J."/>
            <person name="McMahon K.D."/>
            <person name="Konstantinidis K.T."/>
            <person name="Eloe-Fadrosh E.A."/>
            <person name="Kyrpides N.C."/>
            <person name="Woyke T."/>
        </authorList>
    </citation>
    <scope>NUCLEOTIDE SEQUENCE</scope>
    <source>
        <strain evidence="2">GVMAG-M-3300020523-10</strain>
    </source>
</reference>
<accession>A0A6C0CC67</accession>
<keyword evidence="1" id="KW-1133">Transmembrane helix</keyword>
<name>A0A6C0CC67_9ZZZZ</name>
<keyword evidence="1" id="KW-0812">Transmembrane</keyword>
<protein>
    <submittedName>
        <fullName evidence="2">Uncharacterized protein</fullName>
    </submittedName>
</protein>
<dbReference type="EMBL" id="MN739380">
    <property type="protein sequence ID" value="QHT01732.1"/>
    <property type="molecule type" value="Genomic_DNA"/>
</dbReference>
<feature type="transmembrane region" description="Helical" evidence="1">
    <location>
        <begin position="86"/>
        <end position="103"/>
    </location>
</feature>
<evidence type="ECO:0000313" key="2">
    <source>
        <dbReference type="EMBL" id="QHT01732.1"/>
    </source>
</evidence>
<sequence>MFKMFEKFNERFNEYLKKYNYLSMLSDLNKDLNSNKLVAGFCMIAMNIGSRYIELKLTKGQELLLKNIAREVLIFTIAFINTRDILSSIIITIIFIVLANYLFNEESKYNILPNKYKQLSQTTANNDKIVSDHEINNAYETLKKAKQQISNYNKLNIIESFNNVSYF</sequence>
<dbReference type="AlphaFoldDB" id="A0A6C0CC67"/>
<evidence type="ECO:0000256" key="1">
    <source>
        <dbReference type="SAM" id="Phobius"/>
    </source>
</evidence>
<proteinExistence type="predicted"/>